<organism evidence="3 4">
    <name type="scientific">Panagrolaimus superbus</name>
    <dbReference type="NCBI Taxonomy" id="310955"/>
    <lineage>
        <taxon>Eukaryota</taxon>
        <taxon>Metazoa</taxon>
        <taxon>Ecdysozoa</taxon>
        <taxon>Nematoda</taxon>
        <taxon>Chromadorea</taxon>
        <taxon>Rhabditida</taxon>
        <taxon>Tylenchina</taxon>
        <taxon>Panagrolaimomorpha</taxon>
        <taxon>Panagrolaimoidea</taxon>
        <taxon>Panagrolaimidae</taxon>
        <taxon>Panagrolaimus</taxon>
    </lineage>
</organism>
<dbReference type="WBParaSite" id="PSU_v2.g6519.t1">
    <property type="protein sequence ID" value="PSU_v2.g6519.t1"/>
    <property type="gene ID" value="PSU_v2.g6519"/>
</dbReference>
<dbReference type="SUPFAM" id="SSF53300">
    <property type="entry name" value="vWA-like"/>
    <property type="match status" value="1"/>
</dbReference>
<feature type="domain" description="VWFA" evidence="2">
    <location>
        <begin position="178"/>
        <end position="364"/>
    </location>
</feature>
<keyword evidence="1" id="KW-0732">Signal</keyword>
<sequence length="500" mass="55722">MWDTKIFTQIALLSLFVFISFYDVKGDGCFCSPNQTITPANWSITFGPPTTTGSFGGANCAANCSTIIDMSKDVDADNEYGMKINLVQCSGIGGSNILTIFEGKNVYIIFGACPSGIFKFIISYPHIYTFSWNLATPVVMTFVGEQMALPRSTTTSPPQSTLPYSGPFPYNPAISRLDFTIGLDTNAANQQYFNQCRDVINKIVSYFTYSPDFVRLSFMTFDPYAASGTGKFSLWSQNSKTLPAELNNLPFFPGNNSRYAEVLETYFFDKLEAFPLRNNTERIFIILTGTDAILSNDNAKLKNDINKYDIKFIFVNMNTNVSTNNSANFPFPNLKKITGTGSNKAHWFDYQQNENNAENILANLYFNGNNLCNRLNGNPHSLIPNAIPIYYSIPQDSTKLYCNYMENVQTYVNTDPKYTISVSIIKYNLSNKNDVLIITADGTEISRLTNSGANENYCLKSSNVTITLKTKSGLVFTGYQSHVAAVSDNDCFDTTLKYSL</sequence>
<dbReference type="PROSITE" id="PS50234">
    <property type="entry name" value="VWFA"/>
    <property type="match status" value="1"/>
</dbReference>
<accession>A0A914Z3P8</accession>
<dbReference type="AlphaFoldDB" id="A0A914Z3P8"/>
<keyword evidence="3" id="KW-1185">Reference proteome</keyword>
<evidence type="ECO:0000313" key="4">
    <source>
        <dbReference type="WBParaSite" id="PSU_v2.g6519.t1"/>
    </source>
</evidence>
<dbReference type="Gene3D" id="3.40.50.410">
    <property type="entry name" value="von Willebrand factor, type A domain"/>
    <property type="match status" value="1"/>
</dbReference>
<dbReference type="InterPro" id="IPR002035">
    <property type="entry name" value="VWF_A"/>
</dbReference>
<feature type="chain" id="PRO_5036742397" evidence="1">
    <location>
        <begin position="27"/>
        <end position="500"/>
    </location>
</feature>
<dbReference type="Pfam" id="PF00092">
    <property type="entry name" value="VWA"/>
    <property type="match status" value="1"/>
</dbReference>
<feature type="signal peptide" evidence="1">
    <location>
        <begin position="1"/>
        <end position="26"/>
    </location>
</feature>
<proteinExistence type="predicted"/>
<evidence type="ECO:0000256" key="1">
    <source>
        <dbReference type="SAM" id="SignalP"/>
    </source>
</evidence>
<protein>
    <submittedName>
        <fullName evidence="4">VWFA domain-containing protein</fullName>
    </submittedName>
</protein>
<dbReference type="Proteomes" id="UP000887577">
    <property type="component" value="Unplaced"/>
</dbReference>
<name>A0A914Z3P8_9BILA</name>
<dbReference type="InterPro" id="IPR036465">
    <property type="entry name" value="vWFA_dom_sf"/>
</dbReference>
<evidence type="ECO:0000259" key="2">
    <source>
        <dbReference type="PROSITE" id="PS50234"/>
    </source>
</evidence>
<reference evidence="4" key="1">
    <citation type="submission" date="2022-11" db="UniProtKB">
        <authorList>
            <consortium name="WormBaseParasite"/>
        </authorList>
    </citation>
    <scope>IDENTIFICATION</scope>
</reference>
<evidence type="ECO:0000313" key="3">
    <source>
        <dbReference type="Proteomes" id="UP000887577"/>
    </source>
</evidence>